<organism evidence="2 3">
    <name type="scientific">Mucilaginibacter mallensis</name>
    <dbReference type="NCBI Taxonomy" id="652787"/>
    <lineage>
        <taxon>Bacteria</taxon>
        <taxon>Pseudomonadati</taxon>
        <taxon>Bacteroidota</taxon>
        <taxon>Sphingobacteriia</taxon>
        <taxon>Sphingobacteriales</taxon>
        <taxon>Sphingobacteriaceae</taxon>
        <taxon>Mucilaginibacter</taxon>
    </lineage>
</organism>
<keyword evidence="3" id="KW-1185">Reference proteome</keyword>
<reference evidence="2 3" key="1">
    <citation type="submission" date="2016-10" db="EMBL/GenBank/DDBJ databases">
        <authorList>
            <person name="de Groot N.N."/>
        </authorList>
    </citation>
    <scope>NUCLEOTIDE SEQUENCE [LARGE SCALE GENOMIC DNA]</scope>
    <source>
        <strain evidence="2 3">MP1X4</strain>
    </source>
</reference>
<sequence>MNIKLTLITLLWAFLVLNANAQITIVDARKLDNIRNGTTYVMVKNVNFPDANRYLSALQENWTLTKNIRLLSGNDPDVNISPGDSFLSLEATYVTENNTTNIYYYLCFWTCKDKFFKKDRALKQSDEDPIARIALSVSPEAFISRSFSKIRDFFNDMDFDGGGVLYNWSPGMLKNYMQQLTILLRAGKKIKAYDDITNKEQLPELANSTLYLPDFNFIKYNTFVGNDTGTYDASNVLADYHAPYKVVTKKGLDSLILNENKPIYYLLFIKDSSSKIVCVINSGTGETIYSRHTSLSFNLKSGDLKDLYKTMSKL</sequence>
<dbReference type="OrthoDB" id="668115at2"/>
<dbReference type="AlphaFoldDB" id="A0A1H1QBJ2"/>
<name>A0A1H1QBJ2_MUCMA</name>
<dbReference type="Proteomes" id="UP000199679">
    <property type="component" value="Chromosome I"/>
</dbReference>
<accession>A0A1H1QBJ2</accession>
<dbReference type="RefSeq" id="WP_091369412.1">
    <property type="nucleotide sequence ID" value="NZ_LT629740.1"/>
</dbReference>
<dbReference type="EMBL" id="LT629740">
    <property type="protein sequence ID" value="SDS20891.1"/>
    <property type="molecule type" value="Genomic_DNA"/>
</dbReference>
<proteinExistence type="predicted"/>
<feature type="chain" id="PRO_5009257483" evidence="1">
    <location>
        <begin position="22"/>
        <end position="314"/>
    </location>
</feature>
<keyword evidence="1" id="KW-0732">Signal</keyword>
<evidence type="ECO:0000256" key="1">
    <source>
        <dbReference type="SAM" id="SignalP"/>
    </source>
</evidence>
<evidence type="ECO:0000313" key="3">
    <source>
        <dbReference type="Proteomes" id="UP000199679"/>
    </source>
</evidence>
<protein>
    <submittedName>
        <fullName evidence="2">Uncharacterized protein</fullName>
    </submittedName>
</protein>
<gene>
    <name evidence="2" type="ORF">SAMN05216490_0738</name>
</gene>
<feature type="signal peptide" evidence="1">
    <location>
        <begin position="1"/>
        <end position="21"/>
    </location>
</feature>
<evidence type="ECO:0000313" key="2">
    <source>
        <dbReference type="EMBL" id="SDS20891.1"/>
    </source>
</evidence>